<name>A0A5N4AQR2_PHOPY</name>
<reference evidence="3 4" key="1">
    <citation type="journal article" date="2018" name="Elife">
        <title>Firefly genomes illuminate parallel origins of bioluminescence in beetles.</title>
        <authorList>
            <person name="Fallon T.R."/>
            <person name="Lower S.E."/>
            <person name="Chang C.H."/>
            <person name="Bessho-Uehara M."/>
            <person name="Martin G.J."/>
            <person name="Bewick A.J."/>
            <person name="Behringer M."/>
            <person name="Debat H.J."/>
            <person name="Wong I."/>
            <person name="Day J.C."/>
            <person name="Suvorov A."/>
            <person name="Silva C.J."/>
            <person name="Stanger-Hall K.F."/>
            <person name="Hall D.W."/>
            <person name="Schmitz R.J."/>
            <person name="Nelson D.R."/>
            <person name="Lewis S.M."/>
            <person name="Shigenobu S."/>
            <person name="Bybee S.M."/>
            <person name="Larracuente A.M."/>
            <person name="Oba Y."/>
            <person name="Weng J.K."/>
        </authorList>
    </citation>
    <scope>NUCLEOTIDE SEQUENCE [LARGE SCALE GENOMIC DNA]</scope>
    <source>
        <strain evidence="3">1611_PpyrPB1</strain>
        <tissue evidence="3">Whole body</tissue>
    </source>
</reference>
<dbReference type="InterPro" id="IPR017853">
    <property type="entry name" value="GH"/>
</dbReference>
<evidence type="ECO:0008006" key="5">
    <source>
        <dbReference type="Google" id="ProtNLM"/>
    </source>
</evidence>
<dbReference type="GO" id="GO:0005615">
    <property type="term" value="C:extracellular space"/>
    <property type="evidence" value="ECO:0007669"/>
    <property type="project" value="TreeGrafter"/>
</dbReference>
<feature type="transmembrane region" description="Helical" evidence="2">
    <location>
        <begin position="14"/>
        <end position="36"/>
    </location>
</feature>
<keyword evidence="2" id="KW-1133">Transmembrane helix</keyword>
<comment type="caution">
    <text evidence="3">The sequence shown here is derived from an EMBL/GenBank/DDBJ whole genome shotgun (WGS) entry which is preliminary data.</text>
</comment>
<sequence>MGETMNHHQSSTGAVLKFSFSINLLLYTMVVLLTIVSTGTPPEQVVHVILKLDEENIPFRKTNNMFLSTALDSVLIAHGFQNFNMSDPKLVKLMKPLAPGYLRIGGNMADRLWFDPSGKFVSKTQQVIESDGGACANEEIDCDVYDRPNFTMTAKEWTQLNSLAKKAGLTILFDINCLIRFPNGSWNSKNAEELIKFSADRNFSIIWQLGNEPNAFRHVFDYEVNATQLAKDFAKLRSILNRYPIYRKSELVGPDTTRPIIKRNASMAYLHEFLLHGKNVINAVTWHQYYFNGRNASISQFLDPEVFNLLQTQIGYIKDIVKSAGATSKPIWLGETSSAYGGGAPGLSNSFVATFMWLDKLGIAARNGLDVVVRQTLFGSNYSLLDENLQPLPDWWVSVIYKRIVDSRVIPCYPTSSTTVRIYCHCTKKRIFSFYSPFVVVFGLNVKKSPMQIKIQGYQGYVWEYSLTSKGSLVSKDILLNGEKLSLANDGTLPDLDPVLVNAHPYLQMRPYSLTFWIIPLHTSSCPI</sequence>
<dbReference type="FunFam" id="3.20.20.80:FF:000024">
    <property type="entry name" value="Heparanase 2"/>
    <property type="match status" value="1"/>
</dbReference>
<comment type="similarity">
    <text evidence="1">Belongs to the glycosyl hydrolase 79 family.</text>
</comment>
<dbReference type="GO" id="GO:0016798">
    <property type="term" value="F:hydrolase activity, acting on glycosyl bonds"/>
    <property type="evidence" value="ECO:0007669"/>
    <property type="project" value="InterPro"/>
</dbReference>
<keyword evidence="2" id="KW-0472">Membrane</keyword>
<evidence type="ECO:0000313" key="3">
    <source>
        <dbReference type="EMBL" id="KAB0799636.1"/>
    </source>
</evidence>
<dbReference type="Gene3D" id="3.20.20.80">
    <property type="entry name" value="Glycosidases"/>
    <property type="match status" value="1"/>
</dbReference>
<dbReference type="GO" id="GO:0016020">
    <property type="term" value="C:membrane"/>
    <property type="evidence" value="ECO:0007669"/>
    <property type="project" value="InterPro"/>
</dbReference>
<dbReference type="PANTHER" id="PTHR46145">
    <property type="entry name" value="HEPARANASE"/>
    <property type="match status" value="1"/>
</dbReference>
<dbReference type="InterPro" id="IPR005199">
    <property type="entry name" value="Glyco_hydro_79"/>
</dbReference>
<evidence type="ECO:0000256" key="1">
    <source>
        <dbReference type="ARBA" id="ARBA00009800"/>
    </source>
</evidence>
<evidence type="ECO:0000313" key="4">
    <source>
        <dbReference type="Proteomes" id="UP000327044"/>
    </source>
</evidence>
<organism evidence="3 4">
    <name type="scientific">Photinus pyralis</name>
    <name type="common">Common eastern firefly</name>
    <name type="synonym">Lampyris pyralis</name>
    <dbReference type="NCBI Taxonomy" id="7054"/>
    <lineage>
        <taxon>Eukaryota</taxon>
        <taxon>Metazoa</taxon>
        <taxon>Ecdysozoa</taxon>
        <taxon>Arthropoda</taxon>
        <taxon>Hexapoda</taxon>
        <taxon>Insecta</taxon>
        <taxon>Pterygota</taxon>
        <taxon>Neoptera</taxon>
        <taxon>Endopterygota</taxon>
        <taxon>Coleoptera</taxon>
        <taxon>Polyphaga</taxon>
        <taxon>Elateriformia</taxon>
        <taxon>Elateroidea</taxon>
        <taxon>Lampyridae</taxon>
        <taxon>Lampyrinae</taxon>
        <taxon>Photinus</taxon>
    </lineage>
</organism>
<evidence type="ECO:0000256" key="2">
    <source>
        <dbReference type="SAM" id="Phobius"/>
    </source>
</evidence>
<protein>
    <recommendedName>
        <fullName evidence="5">Heparanase</fullName>
    </recommendedName>
</protein>
<dbReference type="Proteomes" id="UP000327044">
    <property type="component" value="Unassembled WGS sequence"/>
</dbReference>
<dbReference type="OrthoDB" id="726732at2759"/>
<dbReference type="AlphaFoldDB" id="A0A5N4AQR2"/>
<gene>
    <name evidence="3" type="ORF">PPYR_07516</name>
</gene>
<keyword evidence="4" id="KW-1185">Reference proteome</keyword>
<proteinExistence type="inferred from homology"/>
<dbReference type="InParanoid" id="A0A5N4AQR2"/>
<dbReference type="SUPFAM" id="SSF51445">
    <property type="entry name" value="(Trans)glycosidases"/>
    <property type="match status" value="1"/>
</dbReference>
<dbReference type="Pfam" id="PF03662">
    <property type="entry name" value="Glyco_hydro_79n"/>
    <property type="match status" value="1"/>
</dbReference>
<dbReference type="PANTHER" id="PTHR46145:SF4">
    <property type="entry name" value="HEPARANASE"/>
    <property type="match status" value="1"/>
</dbReference>
<keyword evidence="2" id="KW-0812">Transmembrane</keyword>
<accession>A0A5N4AQR2</accession>
<dbReference type="GO" id="GO:0031012">
    <property type="term" value="C:extracellular matrix"/>
    <property type="evidence" value="ECO:0007669"/>
    <property type="project" value="TreeGrafter"/>
</dbReference>
<dbReference type="EMBL" id="VVIM01000005">
    <property type="protein sequence ID" value="KAB0799636.1"/>
    <property type="molecule type" value="Genomic_DNA"/>
</dbReference>